<dbReference type="AlphaFoldDB" id="A0A381MY80"/>
<reference evidence="7" key="1">
    <citation type="submission" date="2018-05" db="EMBL/GenBank/DDBJ databases">
        <authorList>
            <person name="Lanie J.A."/>
            <person name="Ng W.-L."/>
            <person name="Kazmierczak K.M."/>
            <person name="Andrzejewski T.M."/>
            <person name="Davidsen T.M."/>
            <person name="Wayne K.J."/>
            <person name="Tettelin H."/>
            <person name="Glass J.I."/>
            <person name="Rusch D."/>
            <person name="Podicherti R."/>
            <person name="Tsui H.-C.T."/>
            <person name="Winkler M.E."/>
        </authorList>
    </citation>
    <scope>NUCLEOTIDE SEQUENCE</scope>
</reference>
<dbReference type="PROSITE" id="PS50234">
    <property type="entry name" value="VWFA"/>
    <property type="match status" value="1"/>
</dbReference>
<accession>A0A381MY80</accession>
<evidence type="ECO:0000259" key="6">
    <source>
        <dbReference type="PROSITE" id="PS50234"/>
    </source>
</evidence>
<sequence length="323" mass="36283">MITFGSPLYLTGLIIVPMIYLWMRKTAKKNEGTVRISASELISERMKRQGRNRIRILTLLQYLTIVLVILGLSRPRLRDSLQITNMDVVDIVLVIDISSSMLATDFPPNRLEAVKKTAKNFIDARNNDRIGVLVFAGESFIQCPLTVDKEVLISLMDEVKVAEQSYDGTAIGMAIANATNRLRHSDAMSKVMILLSDGSNNAGELDPLTSADLASNFGIKIYTIGAGTNQDVSFIPGRGYIRNEIDEETLKSIAKRTDGKYFRATNISGLEQVYATIDELERTEIEIKEYTRYKELFGWFLIPALIFGLGGQTIDRTLYRRRI</sequence>
<dbReference type="NCBIfam" id="TIGR02226">
    <property type="entry name" value="two_anch"/>
    <property type="match status" value="1"/>
</dbReference>
<dbReference type="Gene3D" id="3.40.50.410">
    <property type="entry name" value="von Willebrand factor, type A domain"/>
    <property type="match status" value="1"/>
</dbReference>
<evidence type="ECO:0000313" key="7">
    <source>
        <dbReference type="EMBL" id="SUZ47281.1"/>
    </source>
</evidence>
<dbReference type="SUPFAM" id="SSF53300">
    <property type="entry name" value="vWA-like"/>
    <property type="match status" value="1"/>
</dbReference>
<feature type="transmembrane region" description="Helical" evidence="5">
    <location>
        <begin position="6"/>
        <end position="23"/>
    </location>
</feature>
<dbReference type="PANTHER" id="PTHR22550:SF5">
    <property type="entry name" value="LEUCINE ZIPPER PROTEIN 4"/>
    <property type="match status" value="1"/>
</dbReference>
<gene>
    <name evidence="7" type="ORF">METZ01_LOCUS135</name>
</gene>
<feature type="domain" description="VWFA" evidence="6">
    <location>
        <begin position="90"/>
        <end position="277"/>
    </location>
</feature>
<keyword evidence="4 5" id="KW-0472">Membrane</keyword>
<dbReference type="EMBL" id="UINC01000008">
    <property type="protein sequence ID" value="SUZ47281.1"/>
    <property type="molecule type" value="Genomic_DNA"/>
</dbReference>
<proteinExistence type="predicted"/>
<dbReference type="InterPro" id="IPR002035">
    <property type="entry name" value="VWF_A"/>
</dbReference>
<evidence type="ECO:0000256" key="4">
    <source>
        <dbReference type="ARBA" id="ARBA00023136"/>
    </source>
</evidence>
<dbReference type="PANTHER" id="PTHR22550">
    <property type="entry name" value="SPORE GERMINATION PROTEIN"/>
    <property type="match status" value="1"/>
</dbReference>
<dbReference type="InterPro" id="IPR036465">
    <property type="entry name" value="vWFA_dom_sf"/>
</dbReference>
<evidence type="ECO:0000256" key="3">
    <source>
        <dbReference type="ARBA" id="ARBA00022989"/>
    </source>
</evidence>
<protein>
    <recommendedName>
        <fullName evidence="6">VWFA domain-containing protein</fullName>
    </recommendedName>
</protein>
<dbReference type="Pfam" id="PF00092">
    <property type="entry name" value="VWA"/>
    <property type="match status" value="1"/>
</dbReference>
<evidence type="ECO:0000256" key="5">
    <source>
        <dbReference type="SAM" id="Phobius"/>
    </source>
</evidence>
<evidence type="ECO:0000256" key="1">
    <source>
        <dbReference type="ARBA" id="ARBA00022475"/>
    </source>
</evidence>
<keyword evidence="2 5" id="KW-0812">Transmembrane</keyword>
<keyword evidence="3 5" id="KW-1133">Transmembrane helix</keyword>
<dbReference type="Pfam" id="PF07584">
    <property type="entry name" value="BatA"/>
    <property type="match status" value="1"/>
</dbReference>
<feature type="transmembrane region" description="Helical" evidence="5">
    <location>
        <begin position="54"/>
        <end position="72"/>
    </location>
</feature>
<organism evidence="7">
    <name type="scientific">marine metagenome</name>
    <dbReference type="NCBI Taxonomy" id="408172"/>
    <lineage>
        <taxon>unclassified sequences</taxon>
        <taxon>metagenomes</taxon>
        <taxon>ecological metagenomes</taxon>
    </lineage>
</organism>
<dbReference type="SMART" id="SM00327">
    <property type="entry name" value="VWA"/>
    <property type="match status" value="1"/>
</dbReference>
<dbReference type="InterPro" id="IPR011933">
    <property type="entry name" value="Double_TM_dom"/>
</dbReference>
<name>A0A381MY80_9ZZZZ</name>
<dbReference type="InterPro" id="IPR050768">
    <property type="entry name" value="UPF0353/GerABKA_families"/>
</dbReference>
<evidence type="ECO:0000256" key="2">
    <source>
        <dbReference type="ARBA" id="ARBA00022692"/>
    </source>
</evidence>
<dbReference type="InterPro" id="IPR024163">
    <property type="entry name" value="Aerotolerance_reg_N"/>
</dbReference>
<feature type="transmembrane region" description="Helical" evidence="5">
    <location>
        <begin position="296"/>
        <end position="314"/>
    </location>
</feature>
<keyword evidence="1" id="KW-1003">Cell membrane</keyword>